<comment type="similarity">
    <text evidence="1">Belongs to the transferase hexapeptide repeat family.</text>
</comment>
<keyword evidence="7" id="KW-0012">Acyltransferase</keyword>
<evidence type="ECO:0000256" key="4">
    <source>
        <dbReference type="ARBA" id="ARBA00022737"/>
    </source>
</evidence>
<sequence length="212" mass="22899">MLIVGAKGFAKEVLEVLHINDQLQHISFYDDVNVLTAKTLYNKFEIITDLETASEYFKNKSKLFTIGIGNPILRKQLFDKFTAIGGIYSSVISTNAKIGHYNTIIETGSNIMCGVVITNDVHIETGVLINLNCTIGHDTKIGKFVEISPGSNISGNCKIGDYSTIGTNVTVLPNITIGTNVIVAAGAVVTKDVPDNCMVAGVPAIIKKYFNQ</sequence>
<dbReference type="RefSeq" id="WP_248428092.1">
    <property type="nucleotide sequence ID" value="NZ_JALNUB010000004.1"/>
</dbReference>
<evidence type="ECO:0000256" key="9">
    <source>
        <dbReference type="PIRSR" id="PIRSR620019-2"/>
    </source>
</evidence>
<dbReference type="CDD" id="cd03360">
    <property type="entry name" value="LbH_AT_putative"/>
    <property type="match status" value="1"/>
</dbReference>
<evidence type="ECO:0000313" key="11">
    <source>
        <dbReference type="EMBL" id="MCK8141692.1"/>
    </source>
</evidence>
<dbReference type="InterPro" id="IPR041561">
    <property type="entry name" value="PglD_N"/>
</dbReference>
<evidence type="ECO:0000256" key="1">
    <source>
        <dbReference type="ARBA" id="ARBA00007274"/>
    </source>
</evidence>
<dbReference type="Pfam" id="PF00132">
    <property type="entry name" value="Hexapep"/>
    <property type="match status" value="1"/>
</dbReference>
<dbReference type="SUPFAM" id="SSF51161">
    <property type="entry name" value="Trimeric LpxA-like enzymes"/>
    <property type="match status" value="1"/>
</dbReference>
<reference evidence="11" key="1">
    <citation type="submission" date="2022-04" db="EMBL/GenBank/DDBJ databases">
        <title>Flavobacterium pygoscelis sp. nov. isolated from Chinstrap chick (Pygoscelis antarcticus).</title>
        <authorList>
            <person name="Irgang R."/>
            <person name="Poblete-Morales M."/>
            <person name="Avendano-Herrera R."/>
        </authorList>
    </citation>
    <scope>NUCLEOTIDE SEQUENCE</scope>
    <source>
        <strain evidence="11">I-SCBP12n</strain>
    </source>
</reference>
<evidence type="ECO:0000256" key="3">
    <source>
        <dbReference type="ARBA" id="ARBA00022679"/>
    </source>
</evidence>
<dbReference type="AlphaFoldDB" id="A0A9X1XQZ1"/>
<keyword evidence="5" id="KW-0220">Diaminopimelate biosynthesis</keyword>
<dbReference type="InterPro" id="IPR001451">
    <property type="entry name" value="Hexapep"/>
</dbReference>
<dbReference type="Gene3D" id="3.40.50.20">
    <property type="match status" value="1"/>
</dbReference>
<dbReference type="PANTHER" id="PTHR43300:SF10">
    <property type="entry name" value="2,3,4,5-TETRAHYDROPYRIDINE-2,6-DICARBOXYLATE N-ACETYLTRANSFERASE"/>
    <property type="match status" value="1"/>
</dbReference>
<gene>
    <name evidence="11" type="ORF">MW871_07260</name>
</gene>
<dbReference type="Gene3D" id="2.160.10.10">
    <property type="entry name" value="Hexapeptide repeat proteins"/>
    <property type="match status" value="1"/>
</dbReference>
<accession>A0A9X1XQZ1</accession>
<dbReference type="GO" id="GO:0019877">
    <property type="term" value="P:diaminopimelate biosynthetic process"/>
    <property type="evidence" value="ECO:0007669"/>
    <property type="project" value="UniProtKB-KW"/>
</dbReference>
<dbReference type="InterPro" id="IPR020019">
    <property type="entry name" value="AcTrfase_PglD-like"/>
</dbReference>
<name>A0A9X1XQZ1_9FLAO</name>
<dbReference type="Proteomes" id="UP001139260">
    <property type="component" value="Unassembled WGS sequence"/>
</dbReference>
<evidence type="ECO:0000256" key="7">
    <source>
        <dbReference type="ARBA" id="ARBA00023315"/>
    </source>
</evidence>
<organism evidence="11 12">
    <name type="scientific">Flavobacterium pygoscelis</name>
    <dbReference type="NCBI Taxonomy" id="2893176"/>
    <lineage>
        <taxon>Bacteria</taxon>
        <taxon>Pseudomonadati</taxon>
        <taxon>Bacteroidota</taxon>
        <taxon>Flavobacteriia</taxon>
        <taxon>Flavobacteriales</taxon>
        <taxon>Flavobacteriaceae</taxon>
        <taxon>Flavobacterium</taxon>
    </lineage>
</organism>
<feature type="domain" description="PglD N-terminal" evidence="10">
    <location>
        <begin position="2"/>
        <end position="81"/>
    </location>
</feature>
<evidence type="ECO:0000256" key="6">
    <source>
        <dbReference type="ARBA" id="ARBA00023154"/>
    </source>
</evidence>
<protein>
    <submittedName>
        <fullName evidence="11">Acetyltransferase</fullName>
    </submittedName>
</protein>
<feature type="site" description="Increases basicity of active site His" evidence="8">
    <location>
        <position position="138"/>
    </location>
</feature>
<keyword evidence="3" id="KW-0808">Transferase</keyword>
<feature type="binding site" evidence="9">
    <location>
        <position position="69"/>
    </location>
    <ligand>
        <name>substrate</name>
    </ligand>
</feature>
<evidence type="ECO:0000256" key="5">
    <source>
        <dbReference type="ARBA" id="ARBA00022915"/>
    </source>
</evidence>
<evidence type="ECO:0000256" key="2">
    <source>
        <dbReference type="ARBA" id="ARBA00022605"/>
    </source>
</evidence>
<feature type="active site" description="Proton acceptor" evidence="8">
    <location>
        <position position="137"/>
    </location>
</feature>
<evidence type="ECO:0000256" key="8">
    <source>
        <dbReference type="PIRSR" id="PIRSR620019-1"/>
    </source>
</evidence>
<dbReference type="PANTHER" id="PTHR43300">
    <property type="entry name" value="ACETYLTRANSFERASE"/>
    <property type="match status" value="1"/>
</dbReference>
<keyword evidence="2" id="KW-0028">Amino-acid biosynthesis</keyword>
<keyword evidence="12" id="KW-1185">Reference proteome</keyword>
<keyword evidence="4" id="KW-0677">Repeat</keyword>
<keyword evidence="6" id="KW-0457">Lysine biosynthesis</keyword>
<evidence type="ECO:0000259" key="10">
    <source>
        <dbReference type="Pfam" id="PF17836"/>
    </source>
</evidence>
<proteinExistence type="inferred from homology"/>
<dbReference type="GO" id="GO:0009085">
    <property type="term" value="P:lysine biosynthetic process"/>
    <property type="evidence" value="ECO:0007669"/>
    <property type="project" value="UniProtKB-KW"/>
</dbReference>
<dbReference type="GO" id="GO:0016746">
    <property type="term" value="F:acyltransferase activity"/>
    <property type="evidence" value="ECO:0007669"/>
    <property type="project" value="UniProtKB-KW"/>
</dbReference>
<dbReference type="NCBIfam" id="TIGR03570">
    <property type="entry name" value="NeuD_NnaD"/>
    <property type="match status" value="1"/>
</dbReference>
<evidence type="ECO:0000313" key="12">
    <source>
        <dbReference type="Proteomes" id="UP001139260"/>
    </source>
</evidence>
<dbReference type="InterPro" id="IPR018357">
    <property type="entry name" value="Hexapep_transf_CS"/>
</dbReference>
<dbReference type="Pfam" id="PF17836">
    <property type="entry name" value="PglD_N"/>
    <property type="match status" value="1"/>
</dbReference>
<comment type="caution">
    <text evidence="11">The sequence shown here is derived from an EMBL/GenBank/DDBJ whole genome shotgun (WGS) entry which is preliminary data.</text>
</comment>
<dbReference type="InterPro" id="IPR011004">
    <property type="entry name" value="Trimer_LpxA-like_sf"/>
</dbReference>
<dbReference type="EMBL" id="JALNUB010000004">
    <property type="protein sequence ID" value="MCK8141692.1"/>
    <property type="molecule type" value="Genomic_DNA"/>
</dbReference>
<dbReference type="PROSITE" id="PS00101">
    <property type="entry name" value="HEXAPEP_TRANSFERASES"/>
    <property type="match status" value="1"/>
</dbReference>
<dbReference type="InterPro" id="IPR050179">
    <property type="entry name" value="Trans_hexapeptide_repeat"/>
</dbReference>